<dbReference type="CDD" id="cd00082">
    <property type="entry name" value="HisKA"/>
    <property type="match status" value="1"/>
</dbReference>
<dbReference type="SUPFAM" id="SSF48452">
    <property type="entry name" value="TPR-like"/>
    <property type="match status" value="1"/>
</dbReference>
<feature type="transmembrane region" description="Helical" evidence="4">
    <location>
        <begin position="20"/>
        <end position="42"/>
    </location>
</feature>
<evidence type="ECO:0000313" key="6">
    <source>
        <dbReference type="EMBL" id="TDB67365.1"/>
    </source>
</evidence>
<dbReference type="Gene3D" id="3.30.565.10">
    <property type="entry name" value="Histidine kinase-like ATPase, C-terminal domain"/>
    <property type="match status" value="1"/>
</dbReference>
<accession>A0A4V2XAF3</accession>
<keyword evidence="7" id="KW-1185">Reference proteome</keyword>
<dbReference type="OrthoDB" id="907567at2"/>
<dbReference type="EC" id="2.7.13.3" evidence="2"/>
<comment type="catalytic activity">
    <reaction evidence="1">
        <text>ATP + protein L-histidine = ADP + protein N-phospho-L-histidine.</text>
        <dbReference type="EC" id="2.7.13.3"/>
    </reaction>
</comment>
<dbReference type="SMART" id="SM00388">
    <property type="entry name" value="HisKA"/>
    <property type="match status" value="1"/>
</dbReference>
<dbReference type="EMBL" id="SMJU01000003">
    <property type="protein sequence ID" value="TDB67365.1"/>
    <property type="molecule type" value="Genomic_DNA"/>
</dbReference>
<gene>
    <name evidence="6" type="ORF">EZE20_05300</name>
</gene>
<name>A0A4V2XAF3_9BACT</name>
<evidence type="ECO:0000256" key="1">
    <source>
        <dbReference type="ARBA" id="ARBA00000085"/>
    </source>
</evidence>
<evidence type="ECO:0000256" key="2">
    <source>
        <dbReference type="ARBA" id="ARBA00012438"/>
    </source>
</evidence>
<sequence length="658" mass="76226">MTFCKKSNSLIAFLFRVRNFLLHTLYFMKYLLVLFFIVLIFVQDSFSQPKKTTSFRDYFIVNMNPDSLEKEVYTRKNEPDRYLHELLRLEYSRYKISDHFGNDLSSIQRLLARKPSGIGTAMYHYILGLRYKSEDAPRALGYFQQALSYFERTKDTSGLAHCHLALVRLNTDNFNDSIGDTKGAKYYFDKTVELVEKSSDERDRISLLPRYLADRDLFYEEMPLTEVEKEFRKIIQLVRKYPEMTFMLKDIYLNLSYFYLINQKYTKAIETLNLSLKNASHCSPYNRVTIYSNLASANEGLEDYDEMEKLLEKIIATPFPKIHFHEYVYIEANFGLALAAIQTKKLDRIMPYLIEYDGLNRARADRLKTRDLLNLQTKYETEKKQATINTLNLEKQLIEDRNRLIIGSLLVALLLLAIVSFLAIRLRSTNRALQTITRSRDKLFTVIAHDLRSPINTYQGLSDTLGYLIKSQQVDRIQTVARQIDQTGQNLSHLLTNLFEWSRSQLGQIQPRLQSIDVSSWLNGFLPVYKDSALVKGVELETRIAENMTLVSDPDMLSAIVRNLLDNAIKHCERGKPVIFLMDTTAQHTRIIIQNTVSHFSEGKLLDLQQHLSGQKPLIYGEDNTGLGLLLIKEFADSLQTSVQVSYVDGLLAFEIHI</sequence>
<dbReference type="AlphaFoldDB" id="A0A4V2XAF3"/>
<keyword evidence="3" id="KW-0597">Phosphoprotein</keyword>
<keyword evidence="6" id="KW-0418">Kinase</keyword>
<protein>
    <recommendedName>
        <fullName evidence="2">histidine kinase</fullName>
        <ecNumber evidence="2">2.7.13.3</ecNumber>
    </recommendedName>
</protein>
<evidence type="ECO:0000259" key="5">
    <source>
        <dbReference type="PROSITE" id="PS50109"/>
    </source>
</evidence>
<dbReference type="InterPro" id="IPR003661">
    <property type="entry name" value="HisK_dim/P_dom"/>
</dbReference>
<keyword evidence="4" id="KW-0812">Transmembrane</keyword>
<comment type="caution">
    <text evidence="6">The sequence shown here is derived from an EMBL/GenBank/DDBJ whole genome shotgun (WGS) entry which is preliminary data.</text>
</comment>
<feature type="domain" description="Histidine kinase" evidence="5">
    <location>
        <begin position="446"/>
        <end position="658"/>
    </location>
</feature>
<dbReference type="Gene3D" id="1.10.287.130">
    <property type="match status" value="1"/>
</dbReference>
<keyword evidence="6" id="KW-0808">Transferase</keyword>
<dbReference type="Pfam" id="PF02518">
    <property type="entry name" value="HATPase_c"/>
    <property type="match status" value="1"/>
</dbReference>
<dbReference type="InterPro" id="IPR011990">
    <property type="entry name" value="TPR-like_helical_dom_sf"/>
</dbReference>
<evidence type="ECO:0000256" key="3">
    <source>
        <dbReference type="ARBA" id="ARBA00022553"/>
    </source>
</evidence>
<keyword evidence="4" id="KW-0472">Membrane</keyword>
<dbReference type="Gene3D" id="1.25.40.10">
    <property type="entry name" value="Tetratricopeptide repeat domain"/>
    <property type="match status" value="1"/>
</dbReference>
<evidence type="ECO:0000256" key="4">
    <source>
        <dbReference type="SAM" id="Phobius"/>
    </source>
</evidence>
<dbReference type="Proteomes" id="UP000295706">
    <property type="component" value="Unassembled WGS sequence"/>
</dbReference>
<dbReference type="PROSITE" id="PS50109">
    <property type="entry name" value="HIS_KIN"/>
    <property type="match status" value="1"/>
</dbReference>
<reference evidence="6 7" key="1">
    <citation type="submission" date="2019-02" db="EMBL/GenBank/DDBJ databases">
        <title>Arundinibacter roseus gen. nov., sp. nov., a new member of the family Cytophagaceae.</title>
        <authorList>
            <person name="Szuroczki S."/>
            <person name="Khayer B."/>
            <person name="Sproer C."/>
            <person name="Toumi M."/>
            <person name="Szabo A."/>
            <person name="Felfoldi T."/>
            <person name="Schumann P."/>
            <person name="Toth E."/>
        </authorList>
    </citation>
    <scope>NUCLEOTIDE SEQUENCE [LARGE SCALE GENOMIC DNA]</scope>
    <source>
        <strain evidence="6 7">DMA-k-7a</strain>
    </source>
</reference>
<dbReference type="InterPro" id="IPR036097">
    <property type="entry name" value="HisK_dim/P_sf"/>
</dbReference>
<evidence type="ECO:0000313" key="7">
    <source>
        <dbReference type="Proteomes" id="UP000295706"/>
    </source>
</evidence>
<feature type="transmembrane region" description="Helical" evidence="4">
    <location>
        <begin position="404"/>
        <end position="424"/>
    </location>
</feature>
<dbReference type="InterPro" id="IPR005467">
    <property type="entry name" value="His_kinase_dom"/>
</dbReference>
<proteinExistence type="predicted"/>
<keyword evidence="4" id="KW-1133">Transmembrane helix</keyword>
<dbReference type="SUPFAM" id="SSF55874">
    <property type="entry name" value="ATPase domain of HSP90 chaperone/DNA topoisomerase II/histidine kinase"/>
    <property type="match status" value="1"/>
</dbReference>
<dbReference type="SUPFAM" id="SSF47384">
    <property type="entry name" value="Homodimeric domain of signal transducing histidine kinase"/>
    <property type="match status" value="1"/>
</dbReference>
<organism evidence="6 7">
    <name type="scientific">Arundinibacter roseus</name>
    <dbReference type="NCBI Taxonomy" id="2070510"/>
    <lineage>
        <taxon>Bacteria</taxon>
        <taxon>Pseudomonadati</taxon>
        <taxon>Bacteroidota</taxon>
        <taxon>Cytophagia</taxon>
        <taxon>Cytophagales</taxon>
        <taxon>Spirosomataceae</taxon>
        <taxon>Arundinibacter</taxon>
    </lineage>
</organism>
<dbReference type="PANTHER" id="PTHR43547:SF2">
    <property type="entry name" value="HYBRID SIGNAL TRANSDUCTION HISTIDINE KINASE C"/>
    <property type="match status" value="1"/>
</dbReference>
<dbReference type="InterPro" id="IPR003594">
    <property type="entry name" value="HATPase_dom"/>
</dbReference>
<dbReference type="GO" id="GO:0000155">
    <property type="term" value="F:phosphorelay sensor kinase activity"/>
    <property type="evidence" value="ECO:0007669"/>
    <property type="project" value="InterPro"/>
</dbReference>
<dbReference type="PANTHER" id="PTHR43547">
    <property type="entry name" value="TWO-COMPONENT HISTIDINE KINASE"/>
    <property type="match status" value="1"/>
</dbReference>
<dbReference type="InterPro" id="IPR036890">
    <property type="entry name" value="HATPase_C_sf"/>
</dbReference>